<keyword evidence="2" id="KW-1185">Reference proteome</keyword>
<comment type="caution">
    <text evidence="1">The sequence shown here is derived from an EMBL/GenBank/DDBJ whole genome shotgun (WGS) entry which is preliminary data.</text>
</comment>
<accession>A0A9Q0SAP2</accession>
<organism evidence="1 2">
    <name type="scientific">Pseudolycoriella hygida</name>
    <dbReference type="NCBI Taxonomy" id="35572"/>
    <lineage>
        <taxon>Eukaryota</taxon>
        <taxon>Metazoa</taxon>
        <taxon>Ecdysozoa</taxon>
        <taxon>Arthropoda</taxon>
        <taxon>Hexapoda</taxon>
        <taxon>Insecta</taxon>
        <taxon>Pterygota</taxon>
        <taxon>Neoptera</taxon>
        <taxon>Endopterygota</taxon>
        <taxon>Diptera</taxon>
        <taxon>Nematocera</taxon>
        <taxon>Sciaroidea</taxon>
        <taxon>Sciaridae</taxon>
        <taxon>Pseudolycoriella</taxon>
    </lineage>
</organism>
<gene>
    <name evidence="1" type="ORF">Bhyg_05384</name>
</gene>
<sequence length="78" mass="8407">MSSSGKDVDAAQLSQPVVASQISGNHTLLDKISSIESRLKSIEDLSIEATIDNLRAENIQLRLMIDKLKADLEGSNPS</sequence>
<reference evidence="1" key="1">
    <citation type="submission" date="2022-07" db="EMBL/GenBank/DDBJ databases">
        <authorList>
            <person name="Trinca V."/>
            <person name="Uliana J.V.C."/>
            <person name="Torres T.T."/>
            <person name="Ward R.J."/>
            <person name="Monesi N."/>
        </authorList>
    </citation>
    <scope>NUCLEOTIDE SEQUENCE</scope>
    <source>
        <strain evidence="1">HSMRA1968</strain>
        <tissue evidence="1">Whole embryos</tissue>
    </source>
</reference>
<evidence type="ECO:0000313" key="2">
    <source>
        <dbReference type="Proteomes" id="UP001151699"/>
    </source>
</evidence>
<protein>
    <submittedName>
        <fullName evidence="1">Uncharacterized protein</fullName>
    </submittedName>
</protein>
<dbReference type="AlphaFoldDB" id="A0A9Q0SAP2"/>
<proteinExistence type="predicted"/>
<dbReference type="Proteomes" id="UP001151699">
    <property type="component" value="Chromosome A"/>
</dbReference>
<evidence type="ECO:0000313" key="1">
    <source>
        <dbReference type="EMBL" id="KAJ6650140.1"/>
    </source>
</evidence>
<dbReference type="EMBL" id="WJQU01000001">
    <property type="protein sequence ID" value="KAJ6650140.1"/>
    <property type="molecule type" value="Genomic_DNA"/>
</dbReference>
<name>A0A9Q0SAP2_9DIPT</name>